<dbReference type="PROSITE" id="PS50932">
    <property type="entry name" value="HTH_LACI_2"/>
    <property type="match status" value="1"/>
</dbReference>
<dbReference type="SUPFAM" id="SSF53822">
    <property type="entry name" value="Periplasmic binding protein-like I"/>
    <property type="match status" value="1"/>
</dbReference>
<evidence type="ECO:0000259" key="4">
    <source>
        <dbReference type="PROSITE" id="PS50932"/>
    </source>
</evidence>
<keyword evidence="6" id="KW-1185">Reference proteome</keyword>
<keyword evidence="3" id="KW-0804">Transcription</keyword>
<evidence type="ECO:0000256" key="1">
    <source>
        <dbReference type="ARBA" id="ARBA00023015"/>
    </source>
</evidence>
<proteinExistence type="predicted"/>
<keyword evidence="1" id="KW-0805">Transcription regulation</keyword>
<dbReference type="CDD" id="cd01392">
    <property type="entry name" value="HTH_LacI"/>
    <property type="match status" value="1"/>
</dbReference>
<dbReference type="EMBL" id="JBBUTI010000009">
    <property type="protein sequence ID" value="MEK8047421.1"/>
    <property type="molecule type" value="Genomic_DNA"/>
</dbReference>
<sequence>MSRQRSERATLSDVAAMAGVSPITASRFFNEPTRVGAEASARIRAAVEALNYVPNLTAGGLASARSRVVAMVVPNISGPIFAPTLQALSDGLAEQGLQLLLASSYFSSEAEERAVRAFMGWNPAALVLTSRFHSPATERLIASAGHPVIETWDLAPRRRAFQIGFSHRQVGRDAASYLIDKGHRRIGFVHNIATGDFSAQERFEGYAEVMQAHGLEAWGHAPTATDPMDAGAQALSTLMARKRQRPHALIFANDNLACGAVLAGRRQGLQLPQDLAIFGFGDYAFADKLLPSLSTIRPPAQAIGATAAQLIKALTHRDDATGKPPKRVHELSCTLMARESA</sequence>
<feature type="domain" description="HTH lacI-type" evidence="4">
    <location>
        <begin position="9"/>
        <end position="63"/>
    </location>
</feature>
<accession>A0ABU9C6Z0</accession>
<gene>
    <name evidence="5" type="ORF">AACH00_13750</name>
</gene>
<reference evidence="5 6" key="1">
    <citation type="submission" date="2024-04" db="EMBL/GenBank/DDBJ databases">
        <title>Novel species of the genus Ideonella isolated from streams.</title>
        <authorList>
            <person name="Lu H."/>
        </authorList>
    </citation>
    <scope>NUCLEOTIDE SEQUENCE [LARGE SCALE GENOMIC DNA]</scope>
    <source>
        <strain evidence="5 6">LYT19W</strain>
    </source>
</reference>
<dbReference type="Proteomes" id="UP001379945">
    <property type="component" value="Unassembled WGS sequence"/>
</dbReference>
<dbReference type="InterPro" id="IPR028082">
    <property type="entry name" value="Peripla_BP_I"/>
</dbReference>
<dbReference type="SMART" id="SM00354">
    <property type="entry name" value="HTH_LACI"/>
    <property type="match status" value="1"/>
</dbReference>
<dbReference type="PANTHER" id="PTHR30146">
    <property type="entry name" value="LACI-RELATED TRANSCRIPTIONAL REPRESSOR"/>
    <property type="match status" value="1"/>
</dbReference>
<dbReference type="InterPro" id="IPR000843">
    <property type="entry name" value="HTH_LacI"/>
</dbReference>
<evidence type="ECO:0000256" key="3">
    <source>
        <dbReference type="ARBA" id="ARBA00023163"/>
    </source>
</evidence>
<dbReference type="Gene3D" id="3.40.50.2300">
    <property type="match status" value="2"/>
</dbReference>
<dbReference type="RefSeq" id="WP_341399729.1">
    <property type="nucleotide sequence ID" value="NZ_JBBUTI010000009.1"/>
</dbReference>
<dbReference type="Gene3D" id="1.10.260.40">
    <property type="entry name" value="lambda repressor-like DNA-binding domains"/>
    <property type="match status" value="1"/>
</dbReference>
<dbReference type="InterPro" id="IPR010982">
    <property type="entry name" value="Lambda_DNA-bd_dom_sf"/>
</dbReference>
<evidence type="ECO:0000313" key="6">
    <source>
        <dbReference type="Proteomes" id="UP001379945"/>
    </source>
</evidence>
<dbReference type="InterPro" id="IPR046335">
    <property type="entry name" value="LacI/GalR-like_sensor"/>
</dbReference>
<keyword evidence="2 5" id="KW-0238">DNA-binding</keyword>
<comment type="caution">
    <text evidence="5">The sequence shown here is derived from an EMBL/GenBank/DDBJ whole genome shotgun (WGS) entry which is preliminary data.</text>
</comment>
<organism evidence="5 6">
    <name type="scientific">Ideonella margarita</name>
    <dbReference type="NCBI Taxonomy" id="2984191"/>
    <lineage>
        <taxon>Bacteria</taxon>
        <taxon>Pseudomonadati</taxon>
        <taxon>Pseudomonadota</taxon>
        <taxon>Betaproteobacteria</taxon>
        <taxon>Burkholderiales</taxon>
        <taxon>Sphaerotilaceae</taxon>
        <taxon>Ideonella</taxon>
    </lineage>
</organism>
<dbReference type="Pfam" id="PF13377">
    <property type="entry name" value="Peripla_BP_3"/>
    <property type="match status" value="1"/>
</dbReference>
<name>A0ABU9C6Z0_9BURK</name>
<dbReference type="PANTHER" id="PTHR30146:SF33">
    <property type="entry name" value="TRANSCRIPTIONAL REGULATOR"/>
    <property type="match status" value="1"/>
</dbReference>
<dbReference type="SUPFAM" id="SSF47413">
    <property type="entry name" value="lambda repressor-like DNA-binding domains"/>
    <property type="match status" value="1"/>
</dbReference>
<evidence type="ECO:0000256" key="2">
    <source>
        <dbReference type="ARBA" id="ARBA00023125"/>
    </source>
</evidence>
<dbReference type="CDD" id="cd01575">
    <property type="entry name" value="PBP1_GntR"/>
    <property type="match status" value="1"/>
</dbReference>
<evidence type="ECO:0000313" key="5">
    <source>
        <dbReference type="EMBL" id="MEK8047421.1"/>
    </source>
</evidence>
<dbReference type="Pfam" id="PF00356">
    <property type="entry name" value="LacI"/>
    <property type="match status" value="1"/>
</dbReference>
<dbReference type="GO" id="GO:0003677">
    <property type="term" value="F:DNA binding"/>
    <property type="evidence" value="ECO:0007669"/>
    <property type="project" value="UniProtKB-KW"/>
</dbReference>
<protein>
    <submittedName>
        <fullName evidence="5">LacI family DNA-binding transcriptional regulator</fullName>
    </submittedName>
</protein>